<sequence>MSHPQPHRGAAPQMLRGGFIDLIHAGSHLFVKAGVDRNWRLKERPVDVVNILDAKDASANREKKPQIV</sequence>
<gene>
    <name evidence="1" type="ORF">ILYODFUR_013260</name>
</gene>
<dbReference type="EMBL" id="JAHRIQ010047410">
    <property type="protein sequence ID" value="MEQ2236478.1"/>
    <property type="molecule type" value="Genomic_DNA"/>
</dbReference>
<protein>
    <submittedName>
        <fullName evidence="1">Uncharacterized protein</fullName>
    </submittedName>
</protein>
<evidence type="ECO:0000313" key="1">
    <source>
        <dbReference type="EMBL" id="MEQ2236478.1"/>
    </source>
</evidence>
<keyword evidence="2" id="KW-1185">Reference proteome</keyword>
<proteinExistence type="predicted"/>
<accession>A0ABV0TU80</accession>
<organism evidence="1 2">
    <name type="scientific">Ilyodon furcidens</name>
    <name type="common">goldbreast splitfin</name>
    <dbReference type="NCBI Taxonomy" id="33524"/>
    <lineage>
        <taxon>Eukaryota</taxon>
        <taxon>Metazoa</taxon>
        <taxon>Chordata</taxon>
        <taxon>Craniata</taxon>
        <taxon>Vertebrata</taxon>
        <taxon>Euteleostomi</taxon>
        <taxon>Actinopterygii</taxon>
        <taxon>Neopterygii</taxon>
        <taxon>Teleostei</taxon>
        <taxon>Neoteleostei</taxon>
        <taxon>Acanthomorphata</taxon>
        <taxon>Ovalentaria</taxon>
        <taxon>Atherinomorphae</taxon>
        <taxon>Cyprinodontiformes</taxon>
        <taxon>Goodeidae</taxon>
        <taxon>Ilyodon</taxon>
    </lineage>
</organism>
<comment type="caution">
    <text evidence="1">The sequence shown here is derived from an EMBL/GenBank/DDBJ whole genome shotgun (WGS) entry which is preliminary data.</text>
</comment>
<name>A0ABV0TU80_9TELE</name>
<dbReference type="Proteomes" id="UP001482620">
    <property type="component" value="Unassembled WGS sequence"/>
</dbReference>
<evidence type="ECO:0000313" key="2">
    <source>
        <dbReference type="Proteomes" id="UP001482620"/>
    </source>
</evidence>
<reference evidence="1 2" key="1">
    <citation type="submission" date="2021-06" db="EMBL/GenBank/DDBJ databases">
        <authorList>
            <person name="Palmer J.M."/>
        </authorList>
    </citation>
    <scope>NUCLEOTIDE SEQUENCE [LARGE SCALE GENOMIC DNA]</scope>
    <source>
        <strain evidence="2">if_2019</strain>
        <tissue evidence="1">Muscle</tissue>
    </source>
</reference>